<name>A0A3M6U774_POCDA</name>
<evidence type="ECO:0000313" key="2">
    <source>
        <dbReference type="Proteomes" id="UP000275408"/>
    </source>
</evidence>
<organism evidence="1 2">
    <name type="scientific">Pocillopora damicornis</name>
    <name type="common">Cauliflower coral</name>
    <name type="synonym">Millepora damicornis</name>
    <dbReference type="NCBI Taxonomy" id="46731"/>
    <lineage>
        <taxon>Eukaryota</taxon>
        <taxon>Metazoa</taxon>
        <taxon>Cnidaria</taxon>
        <taxon>Anthozoa</taxon>
        <taxon>Hexacorallia</taxon>
        <taxon>Scleractinia</taxon>
        <taxon>Astrocoeniina</taxon>
        <taxon>Pocilloporidae</taxon>
        <taxon>Pocillopora</taxon>
    </lineage>
</organism>
<dbReference type="AlphaFoldDB" id="A0A3M6U774"/>
<sequence>MVEDMRSCGLYHDNDCIEECLKFCFMPILRDELHGAARLWNLHRILPSANSKSPSGRPGVLFFLPEDPVQGSIWWTSTWTNWILHRRDAAINLRKEVAQMNLPSYQKS</sequence>
<evidence type="ECO:0000313" key="1">
    <source>
        <dbReference type="EMBL" id="RMX49399.1"/>
    </source>
</evidence>
<dbReference type="Proteomes" id="UP000275408">
    <property type="component" value="Unassembled WGS sequence"/>
</dbReference>
<proteinExistence type="predicted"/>
<protein>
    <submittedName>
        <fullName evidence="1">Uncharacterized protein</fullName>
    </submittedName>
</protein>
<reference evidence="1 2" key="1">
    <citation type="journal article" date="2018" name="Sci. Rep.">
        <title>Comparative analysis of the Pocillopora damicornis genome highlights role of immune system in coral evolution.</title>
        <authorList>
            <person name="Cunning R."/>
            <person name="Bay R.A."/>
            <person name="Gillette P."/>
            <person name="Baker A.C."/>
            <person name="Traylor-Knowles N."/>
        </authorList>
    </citation>
    <scope>NUCLEOTIDE SEQUENCE [LARGE SCALE GENOMIC DNA]</scope>
    <source>
        <strain evidence="1">RSMAS</strain>
        <tissue evidence="1">Whole animal</tissue>
    </source>
</reference>
<dbReference type="EMBL" id="RCHS01002144">
    <property type="protein sequence ID" value="RMX49399.1"/>
    <property type="molecule type" value="Genomic_DNA"/>
</dbReference>
<gene>
    <name evidence="1" type="ORF">pdam_00022313</name>
</gene>
<comment type="caution">
    <text evidence="1">The sequence shown here is derived from an EMBL/GenBank/DDBJ whole genome shotgun (WGS) entry which is preliminary data.</text>
</comment>
<accession>A0A3M6U774</accession>
<keyword evidence="2" id="KW-1185">Reference proteome</keyword>